<evidence type="ECO:0000313" key="1">
    <source>
        <dbReference type="EMBL" id="KTD15579.1"/>
    </source>
</evidence>
<reference evidence="2 4" key="2">
    <citation type="submission" date="2018-06" db="EMBL/GenBank/DDBJ databases">
        <authorList>
            <consortium name="Pathogen Informatics"/>
            <person name="Doyle S."/>
        </authorList>
    </citation>
    <scope>NUCLEOTIDE SEQUENCE [LARGE SCALE GENOMIC DNA]</scope>
    <source>
        <strain evidence="2 4">NCTC12388</strain>
    </source>
</reference>
<evidence type="ECO:0000313" key="4">
    <source>
        <dbReference type="Proteomes" id="UP000254476"/>
    </source>
</evidence>
<evidence type="ECO:0000313" key="2">
    <source>
        <dbReference type="EMBL" id="STX45054.1"/>
    </source>
</evidence>
<keyword evidence="3" id="KW-1185">Reference proteome</keyword>
<evidence type="ECO:0000313" key="3">
    <source>
        <dbReference type="Proteomes" id="UP000054691"/>
    </source>
</evidence>
<dbReference type="Proteomes" id="UP000054691">
    <property type="component" value="Unassembled WGS sequence"/>
</dbReference>
<name>A0A378JB22_9GAMM</name>
<sequence>MKPILMLRIPQIVRGVRLGCAGDTRAHFSDTKAYSQGGIASNKSLAKIASDWPKEFEPMLIDKAGQILSRDVSPQFIVIELLAFMQEKKIMRPAYSALQLIVRTALNTERNRVRVILHESLTEVDKTSLKTIVFDNLDCII</sequence>
<dbReference type="EMBL" id="LNYE01000003">
    <property type="protein sequence ID" value="KTD15579.1"/>
    <property type="molecule type" value="Genomic_DNA"/>
</dbReference>
<gene>
    <name evidence="1" type="ORF">Lgra_0245</name>
    <name evidence="2" type="ORF">NCTC12388_01811</name>
</gene>
<organism evidence="2 4">
    <name type="scientific">Legionella gratiana</name>
    <dbReference type="NCBI Taxonomy" id="45066"/>
    <lineage>
        <taxon>Bacteria</taxon>
        <taxon>Pseudomonadati</taxon>
        <taxon>Pseudomonadota</taxon>
        <taxon>Gammaproteobacteria</taxon>
        <taxon>Legionellales</taxon>
        <taxon>Legionellaceae</taxon>
        <taxon>Legionella</taxon>
    </lineage>
</organism>
<dbReference type="AlphaFoldDB" id="A0A378JB22"/>
<dbReference type="Proteomes" id="UP000254476">
    <property type="component" value="Unassembled WGS sequence"/>
</dbReference>
<reference evidence="1 3" key="1">
    <citation type="submission" date="2015-11" db="EMBL/GenBank/DDBJ databases">
        <title>Genomic analysis of 38 Legionella species identifies large and diverse effector repertoires.</title>
        <authorList>
            <person name="Burstein D."/>
            <person name="Amaro F."/>
            <person name="Zusman T."/>
            <person name="Lifshitz Z."/>
            <person name="Cohen O."/>
            <person name="Gilbert J.A."/>
            <person name="Pupko T."/>
            <person name="Shuman H.A."/>
            <person name="Segal G."/>
        </authorList>
    </citation>
    <scope>NUCLEOTIDE SEQUENCE [LARGE SCALE GENOMIC DNA]</scope>
    <source>
        <strain evidence="1 3">Lyon 8420412</strain>
    </source>
</reference>
<dbReference type="EMBL" id="UGOB01000001">
    <property type="protein sequence ID" value="STX45054.1"/>
    <property type="molecule type" value="Genomic_DNA"/>
</dbReference>
<accession>A0A378JB22</accession>
<protein>
    <submittedName>
        <fullName evidence="2">Uncharacterized protein</fullName>
    </submittedName>
</protein>
<proteinExistence type="predicted"/>